<keyword evidence="1" id="KW-0813">Transport</keyword>
<protein>
    <recommendedName>
        <fullName evidence="1">Mitochondrial import inner membrane translocase subunit TIM50</fullName>
    </recommendedName>
</protein>
<reference evidence="4 5" key="1">
    <citation type="journal article" date="2015" name="Sci. Rep.">
        <title>Genome of the facultative scuticociliatosis pathogen Pseudocohnilembus persalinus provides insight into its virulence through horizontal gene transfer.</title>
        <authorList>
            <person name="Xiong J."/>
            <person name="Wang G."/>
            <person name="Cheng J."/>
            <person name="Tian M."/>
            <person name="Pan X."/>
            <person name="Warren A."/>
            <person name="Jiang C."/>
            <person name="Yuan D."/>
            <person name="Miao W."/>
        </authorList>
    </citation>
    <scope>NUCLEOTIDE SEQUENCE [LARGE SCALE GENOMIC DNA]</scope>
    <source>
        <strain evidence="4">36N120E</strain>
    </source>
</reference>
<dbReference type="Gene3D" id="3.40.50.1000">
    <property type="entry name" value="HAD superfamily/HAD-like"/>
    <property type="match status" value="1"/>
</dbReference>
<keyword evidence="1" id="KW-0811">Translocation</keyword>
<comment type="caution">
    <text evidence="4">The sequence shown here is derived from an EMBL/GenBank/DDBJ whole genome shotgun (WGS) entry which is preliminary data.</text>
</comment>
<feature type="region of interest" description="Disordered" evidence="2">
    <location>
        <begin position="31"/>
        <end position="110"/>
    </location>
</feature>
<feature type="domain" description="FCP1 homology" evidence="3">
    <location>
        <begin position="211"/>
        <end position="372"/>
    </location>
</feature>
<keyword evidence="1" id="KW-0653">Protein transport</keyword>
<keyword evidence="1" id="KW-0496">Mitochondrion</keyword>
<dbReference type="InterPro" id="IPR004274">
    <property type="entry name" value="FCP1_dom"/>
</dbReference>
<sequence length="401" mass="45791">MEQIIHFKGTTKTGHLNKLGNGMAYYSEDDNAYSEAESSDNGSQKTQKGKNNIRPIDVNDKSLSKFSQQKGISNQNTTTKQHAGDQDEAEIEEQSQIKTNKKLQIDSQSRVKQLGGANKDLHKRFLAKQGTGNQRVDSDCEAKNRIDKQNHNDALKNHPWRHLIYGPTVHENSFKKHLTLSYRGLVYAKKCLKGPSEKFIKNKQVLVPDSKIPKNRTLLLDLDETLIHSCSLKDNPDHIVYAKSEYGEESKIGLKIRPYCMEFLQKLSQLWDIYIFTASSPAYATAIINFLDPDAKYIIGILNRGNCMETKNGFFIKDLRILKNKSLKTMVLVDNLAHSFGFQIENGIPILEWHSDKNDVELKALMSYLVEAAQVEDVRKFNRERLRLMELADSKMEDLQI</sequence>
<dbReference type="CDD" id="cd07521">
    <property type="entry name" value="HAD_FCP1-like"/>
    <property type="match status" value="1"/>
</dbReference>
<comment type="function">
    <text evidence="1">Essential component of the TIM23 complex, a complex that mediates the translocation of transit peptide-containing proteins across the mitochondrial inner membrane.</text>
</comment>
<evidence type="ECO:0000259" key="3">
    <source>
        <dbReference type="PROSITE" id="PS50969"/>
    </source>
</evidence>
<dbReference type="GO" id="GO:0015031">
    <property type="term" value="P:protein transport"/>
    <property type="evidence" value="ECO:0007669"/>
    <property type="project" value="UniProtKB-KW"/>
</dbReference>
<comment type="subunit">
    <text evidence="1">Component of the TIM23 complex.</text>
</comment>
<dbReference type="AlphaFoldDB" id="A0A0V0Q782"/>
<dbReference type="SUPFAM" id="SSF56784">
    <property type="entry name" value="HAD-like"/>
    <property type="match status" value="1"/>
</dbReference>
<evidence type="ECO:0000256" key="1">
    <source>
        <dbReference type="RuleBase" id="RU365079"/>
    </source>
</evidence>
<feature type="compositionally biased region" description="Polar residues" evidence="2">
    <location>
        <begin position="64"/>
        <end position="81"/>
    </location>
</feature>
<dbReference type="InParanoid" id="A0A0V0Q782"/>
<dbReference type="FunFam" id="3.40.50.1000:FF:000121">
    <property type="entry name" value="Uncharacterized protein"/>
    <property type="match status" value="1"/>
</dbReference>
<evidence type="ECO:0000256" key="2">
    <source>
        <dbReference type="SAM" id="MobiDB-lite"/>
    </source>
</evidence>
<dbReference type="PANTHER" id="PTHR12210">
    <property type="entry name" value="DULLARD PROTEIN PHOSPHATASE"/>
    <property type="match status" value="1"/>
</dbReference>
<accession>A0A0V0Q782</accession>
<gene>
    <name evidence="4" type="ORF">PPERSA_06000</name>
</gene>
<evidence type="ECO:0000313" key="5">
    <source>
        <dbReference type="Proteomes" id="UP000054937"/>
    </source>
</evidence>
<keyword evidence="1" id="KW-0809">Transit peptide</keyword>
<dbReference type="SMART" id="SM00577">
    <property type="entry name" value="CPDc"/>
    <property type="match status" value="1"/>
</dbReference>
<dbReference type="InterPro" id="IPR023214">
    <property type="entry name" value="HAD_sf"/>
</dbReference>
<evidence type="ECO:0000313" key="4">
    <source>
        <dbReference type="EMBL" id="KRW98104.1"/>
    </source>
</evidence>
<comment type="similarity">
    <text evidence="1">Belongs to the TIM50 family.</text>
</comment>
<keyword evidence="5" id="KW-1185">Reference proteome</keyword>
<dbReference type="EMBL" id="LDAU01000275">
    <property type="protein sequence ID" value="KRW98104.1"/>
    <property type="molecule type" value="Genomic_DNA"/>
</dbReference>
<dbReference type="InterPro" id="IPR050365">
    <property type="entry name" value="TIM50"/>
</dbReference>
<proteinExistence type="inferred from homology"/>
<dbReference type="PROSITE" id="PS50969">
    <property type="entry name" value="FCP1"/>
    <property type="match status" value="1"/>
</dbReference>
<dbReference type="InterPro" id="IPR036412">
    <property type="entry name" value="HAD-like_sf"/>
</dbReference>
<dbReference type="GO" id="GO:0005744">
    <property type="term" value="C:TIM23 mitochondrial import inner membrane translocase complex"/>
    <property type="evidence" value="ECO:0007669"/>
    <property type="project" value="UniProtKB-UniRule"/>
</dbReference>
<feature type="compositionally biased region" description="Polar residues" evidence="2">
    <location>
        <begin position="39"/>
        <end position="50"/>
    </location>
</feature>
<dbReference type="Pfam" id="PF03031">
    <property type="entry name" value="NIF"/>
    <property type="match status" value="1"/>
</dbReference>
<organism evidence="4 5">
    <name type="scientific">Pseudocohnilembus persalinus</name>
    <name type="common">Ciliate</name>
    <dbReference type="NCBI Taxonomy" id="266149"/>
    <lineage>
        <taxon>Eukaryota</taxon>
        <taxon>Sar</taxon>
        <taxon>Alveolata</taxon>
        <taxon>Ciliophora</taxon>
        <taxon>Intramacronucleata</taxon>
        <taxon>Oligohymenophorea</taxon>
        <taxon>Scuticociliatia</taxon>
        <taxon>Philasterida</taxon>
        <taxon>Pseudocohnilembidae</taxon>
        <taxon>Pseudocohnilembus</taxon>
    </lineage>
</organism>
<dbReference type="OrthoDB" id="298505at2759"/>
<name>A0A0V0Q782_PSEPJ</name>
<dbReference type="Proteomes" id="UP000054937">
    <property type="component" value="Unassembled WGS sequence"/>
</dbReference>
<comment type="subcellular location">
    <subcellularLocation>
        <location evidence="1">Mitochondrion inner membrane</location>
        <topology evidence="1">Single-pass membrane protein</topology>
    </subcellularLocation>
</comment>